<sequence length="125" mass="14232">MTDQPDTEERPMARSIWRGLRTRCPRCGEGRILHDYLKLRTECPVCDLDLSRVRADDGPAYLTILLVGHLLVVPLHVYFVEVRPDPLHLFAVFGGLALVLSLFLLPRFKGAMVGWMWAGRNEAFV</sequence>
<evidence type="ECO:0000313" key="2">
    <source>
        <dbReference type="EMBL" id="PRY94639.1"/>
    </source>
</evidence>
<reference evidence="2 3" key="1">
    <citation type="submission" date="2018-03" db="EMBL/GenBank/DDBJ databases">
        <title>Genomic Encyclopedia of Archaeal and Bacterial Type Strains, Phase II (KMG-II): from individual species to whole genera.</title>
        <authorList>
            <person name="Goeker M."/>
        </authorList>
    </citation>
    <scope>NUCLEOTIDE SEQUENCE [LARGE SCALE GENOMIC DNA]</scope>
    <source>
        <strain evidence="2 3">DSM 29318</strain>
    </source>
</reference>
<dbReference type="InterPro" id="IPR009325">
    <property type="entry name" value="DUF983"/>
</dbReference>
<dbReference type="Pfam" id="PF06170">
    <property type="entry name" value="DUF983"/>
    <property type="match status" value="1"/>
</dbReference>
<protein>
    <submittedName>
        <fullName evidence="2">Uncharacterized protein (DUF983 family)</fullName>
    </submittedName>
</protein>
<keyword evidence="1" id="KW-0472">Membrane</keyword>
<accession>A0A2T0X6S6</accession>
<gene>
    <name evidence="2" type="ORF">BCF33_0233</name>
</gene>
<name>A0A2T0X6S6_9RHOB</name>
<keyword evidence="1" id="KW-1133">Transmembrane helix</keyword>
<dbReference type="OrthoDB" id="9799456at2"/>
<dbReference type="AlphaFoldDB" id="A0A2T0X6S6"/>
<evidence type="ECO:0000313" key="3">
    <source>
        <dbReference type="Proteomes" id="UP000238801"/>
    </source>
</evidence>
<evidence type="ECO:0000256" key="1">
    <source>
        <dbReference type="SAM" id="Phobius"/>
    </source>
</evidence>
<feature type="transmembrane region" description="Helical" evidence="1">
    <location>
        <begin position="60"/>
        <end position="80"/>
    </location>
</feature>
<dbReference type="Proteomes" id="UP000238801">
    <property type="component" value="Unassembled WGS sequence"/>
</dbReference>
<keyword evidence="1" id="KW-0812">Transmembrane</keyword>
<proteinExistence type="predicted"/>
<dbReference type="RefSeq" id="WP_106160139.1">
    <property type="nucleotide sequence ID" value="NZ_PVTT01000001.1"/>
</dbReference>
<keyword evidence="3" id="KW-1185">Reference proteome</keyword>
<organism evidence="2 3">
    <name type="scientific">Hasllibacter halocynthiae</name>
    <dbReference type="NCBI Taxonomy" id="595589"/>
    <lineage>
        <taxon>Bacteria</taxon>
        <taxon>Pseudomonadati</taxon>
        <taxon>Pseudomonadota</taxon>
        <taxon>Alphaproteobacteria</taxon>
        <taxon>Rhodobacterales</taxon>
        <taxon>Roseobacteraceae</taxon>
        <taxon>Hasllibacter</taxon>
    </lineage>
</organism>
<feature type="transmembrane region" description="Helical" evidence="1">
    <location>
        <begin position="86"/>
        <end position="105"/>
    </location>
</feature>
<dbReference type="EMBL" id="PVTT01000001">
    <property type="protein sequence ID" value="PRY94639.1"/>
    <property type="molecule type" value="Genomic_DNA"/>
</dbReference>
<comment type="caution">
    <text evidence="2">The sequence shown here is derived from an EMBL/GenBank/DDBJ whole genome shotgun (WGS) entry which is preliminary data.</text>
</comment>